<dbReference type="AlphaFoldDB" id="A0A3P7J3Q4"/>
<evidence type="ECO:0000256" key="1">
    <source>
        <dbReference type="SAM" id="Phobius"/>
    </source>
</evidence>
<reference evidence="2 3" key="1">
    <citation type="submission" date="2018-11" db="EMBL/GenBank/DDBJ databases">
        <authorList>
            <consortium name="Pathogen Informatics"/>
        </authorList>
    </citation>
    <scope>NUCLEOTIDE SEQUENCE [LARGE SCALE GENOMIC DNA]</scope>
</reference>
<keyword evidence="1" id="KW-1133">Transmembrane helix</keyword>
<gene>
    <name evidence="2" type="ORF">SVUK_LOCUS14819</name>
</gene>
<organism evidence="2 3">
    <name type="scientific">Strongylus vulgaris</name>
    <name type="common">Blood worm</name>
    <dbReference type="NCBI Taxonomy" id="40348"/>
    <lineage>
        <taxon>Eukaryota</taxon>
        <taxon>Metazoa</taxon>
        <taxon>Ecdysozoa</taxon>
        <taxon>Nematoda</taxon>
        <taxon>Chromadorea</taxon>
        <taxon>Rhabditida</taxon>
        <taxon>Rhabditina</taxon>
        <taxon>Rhabditomorpha</taxon>
        <taxon>Strongyloidea</taxon>
        <taxon>Strongylidae</taxon>
        <taxon>Strongylus</taxon>
    </lineage>
</organism>
<sequence length="69" mass="7682">MQWMIVFSIFVAGISLERSVPQPLHVFLSVLATNANIVLFVLNIRKVKDGVIKASKLNIPADLILFNSM</sequence>
<accession>A0A3P7J3Q4</accession>
<evidence type="ECO:0000313" key="2">
    <source>
        <dbReference type="EMBL" id="VDM79821.1"/>
    </source>
</evidence>
<dbReference type="EMBL" id="UYYB01106460">
    <property type="protein sequence ID" value="VDM79821.1"/>
    <property type="molecule type" value="Genomic_DNA"/>
</dbReference>
<dbReference type="OrthoDB" id="5795327at2759"/>
<proteinExistence type="predicted"/>
<name>A0A3P7J3Q4_STRVU</name>
<evidence type="ECO:0000313" key="3">
    <source>
        <dbReference type="Proteomes" id="UP000270094"/>
    </source>
</evidence>
<protein>
    <submittedName>
        <fullName evidence="2">Uncharacterized protein</fullName>
    </submittedName>
</protein>
<feature type="transmembrane region" description="Helical" evidence="1">
    <location>
        <begin position="26"/>
        <end position="44"/>
    </location>
</feature>
<keyword evidence="1" id="KW-0472">Membrane</keyword>
<dbReference type="Proteomes" id="UP000270094">
    <property type="component" value="Unassembled WGS sequence"/>
</dbReference>
<keyword evidence="1" id="KW-0812">Transmembrane</keyword>
<keyword evidence="3" id="KW-1185">Reference proteome</keyword>